<dbReference type="AlphaFoldDB" id="A0AAV2ZYI2"/>
<sequence>MHAQLWCPCLAVVSVVADDVLVDDCILTGGDKKSPAEQALLRKLAPLDNKRFERSVKEGEHCIYVCNVWLGQ</sequence>
<reference evidence="2" key="1">
    <citation type="thesis" date="2020" institute="ProQuest LLC" country="789 East Eisenhower Parkway, Ann Arbor, MI, USA">
        <title>Comparative Genomics and Chromosome Evolution.</title>
        <authorList>
            <person name="Mudd A.B."/>
        </authorList>
    </citation>
    <scope>NUCLEOTIDE SEQUENCE</scope>
    <source>
        <strain evidence="2">1538</strain>
        <tissue evidence="2">Blood</tissue>
    </source>
</reference>
<organism evidence="2 3">
    <name type="scientific">Pyxicephalus adspersus</name>
    <name type="common">African bullfrog</name>
    <dbReference type="NCBI Taxonomy" id="30357"/>
    <lineage>
        <taxon>Eukaryota</taxon>
        <taxon>Metazoa</taxon>
        <taxon>Chordata</taxon>
        <taxon>Craniata</taxon>
        <taxon>Vertebrata</taxon>
        <taxon>Euteleostomi</taxon>
        <taxon>Amphibia</taxon>
        <taxon>Batrachia</taxon>
        <taxon>Anura</taxon>
        <taxon>Neobatrachia</taxon>
        <taxon>Ranoidea</taxon>
        <taxon>Pyxicephalidae</taxon>
        <taxon>Pyxicephalinae</taxon>
        <taxon>Pyxicephalus</taxon>
    </lineage>
</organism>
<evidence type="ECO:0000256" key="1">
    <source>
        <dbReference type="SAM" id="SignalP"/>
    </source>
</evidence>
<name>A0AAV2ZYI2_PYXAD</name>
<gene>
    <name evidence="2" type="ORF">GDO54_004300</name>
</gene>
<accession>A0AAV2ZYI2</accession>
<keyword evidence="3" id="KW-1185">Reference proteome</keyword>
<evidence type="ECO:0000313" key="3">
    <source>
        <dbReference type="Proteomes" id="UP001181693"/>
    </source>
</evidence>
<comment type="caution">
    <text evidence="2">The sequence shown here is derived from an EMBL/GenBank/DDBJ whole genome shotgun (WGS) entry which is preliminary data.</text>
</comment>
<feature type="signal peptide" evidence="1">
    <location>
        <begin position="1"/>
        <end position="17"/>
    </location>
</feature>
<proteinExistence type="predicted"/>
<feature type="chain" id="PRO_5043965831" evidence="1">
    <location>
        <begin position="18"/>
        <end position="72"/>
    </location>
</feature>
<dbReference type="Proteomes" id="UP001181693">
    <property type="component" value="Unassembled WGS sequence"/>
</dbReference>
<keyword evidence="1" id="KW-0732">Signal</keyword>
<dbReference type="EMBL" id="DYDO01000012">
    <property type="protein sequence ID" value="DBA15038.1"/>
    <property type="molecule type" value="Genomic_DNA"/>
</dbReference>
<protein>
    <submittedName>
        <fullName evidence="2">Uncharacterized protein</fullName>
    </submittedName>
</protein>
<evidence type="ECO:0000313" key="2">
    <source>
        <dbReference type="EMBL" id="DBA15038.1"/>
    </source>
</evidence>